<dbReference type="EMBL" id="BMAV01009167">
    <property type="protein sequence ID" value="GFY53247.1"/>
    <property type="molecule type" value="Genomic_DNA"/>
</dbReference>
<name>A0A8X6X5D9_9ARAC</name>
<keyword evidence="2" id="KW-1133">Transmembrane helix</keyword>
<evidence type="ECO:0000256" key="2">
    <source>
        <dbReference type="SAM" id="Phobius"/>
    </source>
</evidence>
<evidence type="ECO:0000256" key="1">
    <source>
        <dbReference type="SAM" id="MobiDB-lite"/>
    </source>
</evidence>
<comment type="caution">
    <text evidence="3">The sequence shown here is derived from an EMBL/GenBank/DDBJ whole genome shotgun (WGS) entry which is preliminary data.</text>
</comment>
<protein>
    <submittedName>
        <fullName evidence="3">Uncharacterized protein</fullName>
    </submittedName>
</protein>
<evidence type="ECO:0000313" key="5">
    <source>
        <dbReference type="Proteomes" id="UP000886998"/>
    </source>
</evidence>
<dbReference type="AlphaFoldDB" id="A0A8X6X5D9"/>
<reference evidence="3" key="1">
    <citation type="submission" date="2020-08" db="EMBL/GenBank/DDBJ databases">
        <title>Multicomponent nature underlies the extraordinary mechanical properties of spider dragline silk.</title>
        <authorList>
            <person name="Kono N."/>
            <person name="Nakamura H."/>
            <person name="Mori M."/>
            <person name="Yoshida Y."/>
            <person name="Ohtoshi R."/>
            <person name="Malay A.D."/>
            <person name="Moran D.A.P."/>
            <person name="Tomita M."/>
            <person name="Numata K."/>
            <person name="Arakawa K."/>
        </authorList>
    </citation>
    <scope>NUCLEOTIDE SEQUENCE</scope>
</reference>
<accession>A0A8X6X5D9</accession>
<organism evidence="3 5">
    <name type="scientific">Trichonephila inaurata madagascariensis</name>
    <dbReference type="NCBI Taxonomy" id="2747483"/>
    <lineage>
        <taxon>Eukaryota</taxon>
        <taxon>Metazoa</taxon>
        <taxon>Ecdysozoa</taxon>
        <taxon>Arthropoda</taxon>
        <taxon>Chelicerata</taxon>
        <taxon>Arachnida</taxon>
        <taxon>Araneae</taxon>
        <taxon>Araneomorphae</taxon>
        <taxon>Entelegynae</taxon>
        <taxon>Araneoidea</taxon>
        <taxon>Nephilidae</taxon>
        <taxon>Trichonephila</taxon>
        <taxon>Trichonephila inaurata</taxon>
    </lineage>
</organism>
<feature type="region of interest" description="Disordered" evidence="1">
    <location>
        <begin position="56"/>
        <end position="75"/>
    </location>
</feature>
<proteinExistence type="predicted"/>
<keyword evidence="2" id="KW-0812">Transmembrane</keyword>
<keyword evidence="5" id="KW-1185">Reference proteome</keyword>
<evidence type="ECO:0000313" key="3">
    <source>
        <dbReference type="EMBL" id="GFY47347.1"/>
    </source>
</evidence>
<evidence type="ECO:0000313" key="4">
    <source>
        <dbReference type="EMBL" id="GFY53247.1"/>
    </source>
</evidence>
<dbReference type="EMBL" id="BMAV01005912">
    <property type="protein sequence ID" value="GFY47347.1"/>
    <property type="molecule type" value="Genomic_DNA"/>
</dbReference>
<keyword evidence="2" id="KW-0472">Membrane</keyword>
<sequence length="111" mass="13483">MNQDTTEKMILFAWMWFTIKFLFFSYWEIMFWPPIILLLHGSLHFNTLNKERIPGDSDPKAFGRTTQEDSKFKESYEHSSSLDKLIRKLIEEEKERILKKQQVKFSDFKKK</sequence>
<dbReference type="Proteomes" id="UP000886998">
    <property type="component" value="Unassembled WGS sequence"/>
</dbReference>
<feature type="transmembrane region" description="Helical" evidence="2">
    <location>
        <begin position="12"/>
        <end position="39"/>
    </location>
</feature>
<gene>
    <name evidence="3" type="ORF">TNIN_102511</name>
    <name evidence="4" type="ORF">TNIN_209021</name>
</gene>